<gene>
    <name evidence="2" type="ORF">HMPREF0731_2929</name>
</gene>
<dbReference type="AlphaFoldDB" id="D5RPB8"/>
<accession>D5RPB8</accession>
<feature type="transmembrane region" description="Helical" evidence="1">
    <location>
        <begin position="131"/>
        <end position="153"/>
    </location>
</feature>
<dbReference type="HOGENOM" id="CLU_039013_1_0_5"/>
<name>D5RPB8_9PROT</name>
<keyword evidence="1" id="KW-1133">Transmembrane helix</keyword>
<protein>
    <submittedName>
        <fullName evidence="2">Sodium bile acid symporter family protein</fullName>
    </submittedName>
</protein>
<organism evidence="2 3">
    <name type="scientific">Pseudoroseomonas cervicalis ATCC 49957</name>
    <dbReference type="NCBI Taxonomy" id="525371"/>
    <lineage>
        <taxon>Bacteria</taxon>
        <taxon>Pseudomonadati</taxon>
        <taxon>Pseudomonadota</taxon>
        <taxon>Alphaproteobacteria</taxon>
        <taxon>Acetobacterales</taxon>
        <taxon>Roseomonadaceae</taxon>
        <taxon>Roseomonas</taxon>
    </lineage>
</organism>
<dbReference type="InterPro" id="IPR038770">
    <property type="entry name" value="Na+/solute_symporter_sf"/>
</dbReference>
<keyword evidence="1" id="KW-0812">Transmembrane</keyword>
<reference evidence="2 3" key="1">
    <citation type="submission" date="2010-04" db="EMBL/GenBank/DDBJ databases">
        <authorList>
            <person name="Qin X."/>
            <person name="Bachman B."/>
            <person name="Battles P."/>
            <person name="Bell A."/>
            <person name="Bess C."/>
            <person name="Bickham C."/>
            <person name="Chaboub L."/>
            <person name="Chen D."/>
            <person name="Coyle M."/>
            <person name="Deiros D.R."/>
            <person name="Dinh H."/>
            <person name="Forbes L."/>
            <person name="Fowler G."/>
            <person name="Francisco L."/>
            <person name="Fu Q."/>
            <person name="Gubbala S."/>
            <person name="Hale W."/>
            <person name="Han Y."/>
            <person name="Hemphill L."/>
            <person name="Highlander S.K."/>
            <person name="Hirani K."/>
            <person name="Hogues M."/>
            <person name="Jackson L."/>
            <person name="Jakkamsetti A."/>
            <person name="Javaid M."/>
            <person name="Jiang H."/>
            <person name="Korchina V."/>
            <person name="Kovar C."/>
            <person name="Lara F."/>
            <person name="Lee S."/>
            <person name="Mata R."/>
            <person name="Mathew T."/>
            <person name="Moen C."/>
            <person name="Morales K."/>
            <person name="Munidasa M."/>
            <person name="Nazareth L."/>
            <person name="Ngo R."/>
            <person name="Nguyen L."/>
            <person name="Okwuonu G."/>
            <person name="Ongeri F."/>
            <person name="Patil S."/>
            <person name="Petrosino J."/>
            <person name="Pham C."/>
            <person name="Pham P."/>
            <person name="Pu L.-L."/>
            <person name="Puazo M."/>
            <person name="Raj R."/>
            <person name="Reid J."/>
            <person name="Rouhana J."/>
            <person name="Saada N."/>
            <person name="Shang Y."/>
            <person name="Simmons D."/>
            <person name="Thornton R."/>
            <person name="Warren J."/>
            <person name="Weissenberger G."/>
            <person name="Zhang J."/>
            <person name="Zhang L."/>
            <person name="Zhou C."/>
            <person name="Zhu D."/>
            <person name="Muzny D."/>
            <person name="Worley K."/>
            <person name="Gibbs R."/>
        </authorList>
    </citation>
    <scope>NUCLEOTIDE SEQUENCE [LARGE SCALE GENOMIC DNA]</scope>
    <source>
        <strain evidence="2 3">ATCC 49957</strain>
    </source>
</reference>
<feature type="transmembrane region" description="Helical" evidence="1">
    <location>
        <begin position="98"/>
        <end position="119"/>
    </location>
</feature>
<dbReference type="RefSeq" id="WP_007001960.1">
    <property type="nucleotide sequence ID" value="NZ_GG770777.1"/>
</dbReference>
<comment type="caution">
    <text evidence="2">The sequence shown here is derived from an EMBL/GenBank/DDBJ whole genome shotgun (WGS) entry which is preliminary data.</text>
</comment>
<evidence type="ECO:0000313" key="3">
    <source>
        <dbReference type="Proteomes" id="UP000005324"/>
    </source>
</evidence>
<dbReference type="GO" id="GO:0005886">
    <property type="term" value="C:plasma membrane"/>
    <property type="evidence" value="ECO:0007669"/>
    <property type="project" value="TreeGrafter"/>
</dbReference>
<feature type="transmembrane region" description="Helical" evidence="1">
    <location>
        <begin position="204"/>
        <end position="223"/>
    </location>
</feature>
<dbReference type="InterPro" id="IPR016833">
    <property type="entry name" value="Put_Na-Bile_cotransptr"/>
</dbReference>
<feature type="transmembrane region" description="Helical" evidence="1">
    <location>
        <begin position="71"/>
        <end position="92"/>
    </location>
</feature>
<dbReference type="Pfam" id="PF13593">
    <property type="entry name" value="SBF_like"/>
    <property type="match status" value="1"/>
</dbReference>
<feature type="transmembrane region" description="Helical" evidence="1">
    <location>
        <begin position="173"/>
        <end position="192"/>
    </location>
</feature>
<dbReference type="PIRSF" id="PIRSF026166">
    <property type="entry name" value="UCP026166"/>
    <property type="match status" value="1"/>
</dbReference>
<evidence type="ECO:0000256" key="1">
    <source>
        <dbReference type="SAM" id="Phobius"/>
    </source>
</evidence>
<keyword evidence="1" id="KW-0472">Membrane</keyword>
<feature type="transmembrane region" description="Helical" evidence="1">
    <location>
        <begin position="281"/>
        <end position="301"/>
    </location>
</feature>
<dbReference type="OrthoDB" id="9792271at2"/>
<sequence>MRSLLKRIDPFLLQLVSVVALAALLPARGQAAEWVGHATGLGVALLFFLHGAKLAPRAVLGGLLHWRLQGLVLASTFLVFPLAGLALTQLLSPWLPPALALGIMFICVLPSTVQSSIAFTSVAGGNVPAALCAATISNVGGMLLTPLLVAWLMQKSGAGGFSPQAMADIGLHLLLPFLLGQAARPLIGGFLTRHRTVVSLADRGSILLAVYAAFSEGMVAGIWGQMNLATLALLVGLSTALLALVLLATWGASRALGFARADEVVAVFCGSKKSLASGIPMANILFPAAIVGPVVLPLMLFHQIQLFACAALARRYAARAAAEAAPRSDAATPWTPAGDGLASRA</sequence>
<keyword evidence="3" id="KW-1185">Reference proteome</keyword>
<dbReference type="Gene3D" id="1.20.1530.20">
    <property type="match status" value="1"/>
</dbReference>
<feature type="transmembrane region" description="Helical" evidence="1">
    <location>
        <begin position="229"/>
        <end position="250"/>
    </location>
</feature>
<dbReference type="EMBL" id="ADVL01000626">
    <property type="protein sequence ID" value="EFH10852.1"/>
    <property type="molecule type" value="Genomic_DNA"/>
</dbReference>
<dbReference type="Proteomes" id="UP000005324">
    <property type="component" value="Unassembled WGS sequence"/>
</dbReference>
<proteinExistence type="predicted"/>
<dbReference type="PANTHER" id="PTHR18640:SF5">
    <property type="entry name" value="SODIUM_BILE ACID COTRANSPORTER 7"/>
    <property type="match status" value="1"/>
</dbReference>
<evidence type="ECO:0000313" key="2">
    <source>
        <dbReference type="EMBL" id="EFH10852.1"/>
    </source>
</evidence>
<dbReference type="PANTHER" id="PTHR18640">
    <property type="entry name" value="SOLUTE CARRIER FAMILY 10 MEMBER 7"/>
    <property type="match status" value="1"/>
</dbReference>